<keyword evidence="3" id="KW-1005">Bacterial flagellum biogenesis</keyword>
<feature type="compositionally biased region" description="Polar residues" evidence="4">
    <location>
        <begin position="1"/>
        <end position="10"/>
    </location>
</feature>
<evidence type="ECO:0000313" key="6">
    <source>
        <dbReference type="EMBL" id="AUN95538.1"/>
    </source>
</evidence>
<evidence type="ECO:0000259" key="5">
    <source>
        <dbReference type="Pfam" id="PF02120"/>
    </source>
</evidence>
<dbReference type="AlphaFoldDB" id="A0A2I6S8F4"/>
<feature type="region of interest" description="Disordered" evidence="4">
    <location>
        <begin position="1"/>
        <end position="130"/>
    </location>
</feature>
<proteinExistence type="inferred from homology"/>
<evidence type="ECO:0000256" key="4">
    <source>
        <dbReference type="SAM" id="MobiDB-lite"/>
    </source>
</evidence>
<dbReference type="InterPro" id="IPR021136">
    <property type="entry name" value="Flagellar_hook_control-like_C"/>
</dbReference>
<feature type="domain" description="Flagellar hook-length control protein-like C-terminal" evidence="5">
    <location>
        <begin position="272"/>
        <end position="353"/>
    </location>
</feature>
<dbReference type="InterPro" id="IPR001635">
    <property type="entry name" value="Flag_hook_Flik"/>
</dbReference>
<evidence type="ECO:0000256" key="2">
    <source>
        <dbReference type="ARBA" id="ARBA00009149"/>
    </source>
</evidence>
<comment type="similarity">
    <text evidence="2">Belongs to the FliK family.</text>
</comment>
<gene>
    <name evidence="6" type="ORF">C0099_11715</name>
</gene>
<dbReference type="PRINTS" id="PR01007">
    <property type="entry name" value="FLGHOOKFLIK"/>
</dbReference>
<dbReference type="GO" id="GO:0009424">
    <property type="term" value="C:bacterial-type flagellum hook"/>
    <property type="evidence" value="ECO:0007669"/>
    <property type="project" value="InterPro"/>
</dbReference>
<dbReference type="KEGG" id="atw:C0099_11715"/>
<reference evidence="6 7" key="1">
    <citation type="submission" date="2018-01" db="EMBL/GenBank/DDBJ databases">
        <authorList>
            <person name="Fu G.-Y."/>
        </authorList>
    </citation>
    <scope>NUCLEOTIDE SEQUENCE [LARGE SCALE GENOMIC DNA]</scope>
    <source>
        <strain evidence="6 7">SY39</strain>
    </source>
</reference>
<keyword evidence="7" id="KW-1185">Reference proteome</keyword>
<feature type="compositionally biased region" description="Polar residues" evidence="4">
    <location>
        <begin position="342"/>
        <end position="352"/>
    </location>
</feature>
<sequence>MAQPSIQSGSARHDLNPVSLLQPAGSGSGDVMGFEAALDRARQPESGRDPAADKDFGRRNEAREMRTAEQPERREVRPENPEHPDRPAEGRPANAPDSPEKRADGAEQTAPPEQGARAKPGEEDAQAAAPAALPADIAAIIAAFIAARGASDGPSSEDEAIEMPGLRGSKLALGIADLLGGKDAPHPEARDKNAAQILNLFAQANGNRSASGGAESMLAANTRGEANMGGVQTAVMPFATRVDAAQASQSTVVQLPVATTVGHRGWAAEVGNQVAWMLGRNESRAELQLTPPSLGKLGVSIQVNGDQTTAHFVAATQATRDALEQAMPRLREVLQQAGINLGQTSVGTSGDQSAPHERDGGSRHASGSGDNDGPAIGVGSSPVANWIRGGTGVIDTFA</sequence>
<name>A0A2I6S8F4_9RHOO</name>
<accession>A0A2I6S8F4</accession>
<dbReference type="Proteomes" id="UP000242205">
    <property type="component" value="Chromosome"/>
</dbReference>
<protein>
    <recommendedName>
        <fullName evidence="5">Flagellar hook-length control protein-like C-terminal domain-containing protein</fullName>
    </recommendedName>
</protein>
<comment type="function">
    <text evidence="1">Controls the length of the flagellar hook.</text>
</comment>
<feature type="region of interest" description="Disordered" evidence="4">
    <location>
        <begin position="342"/>
        <end position="382"/>
    </location>
</feature>
<organism evidence="6 7">
    <name type="scientific">Pseudazoarcus pumilus</name>
    <dbReference type="NCBI Taxonomy" id="2067960"/>
    <lineage>
        <taxon>Bacteria</taxon>
        <taxon>Pseudomonadati</taxon>
        <taxon>Pseudomonadota</taxon>
        <taxon>Betaproteobacteria</taxon>
        <taxon>Rhodocyclales</taxon>
        <taxon>Zoogloeaceae</taxon>
        <taxon>Pseudazoarcus</taxon>
    </lineage>
</organism>
<evidence type="ECO:0000256" key="1">
    <source>
        <dbReference type="ARBA" id="ARBA00003944"/>
    </source>
</evidence>
<dbReference type="InterPro" id="IPR038610">
    <property type="entry name" value="FliK-like_C_sf"/>
</dbReference>
<dbReference type="RefSeq" id="WP_102247586.1">
    <property type="nucleotide sequence ID" value="NZ_CP025682.1"/>
</dbReference>
<dbReference type="PANTHER" id="PTHR37533:SF2">
    <property type="entry name" value="FLAGELLAR HOOK-LENGTH CONTROL PROTEIN"/>
    <property type="match status" value="1"/>
</dbReference>
<dbReference type="CDD" id="cd17470">
    <property type="entry name" value="T3SS_Flik_C"/>
    <property type="match status" value="1"/>
</dbReference>
<dbReference type="Gene3D" id="3.30.750.140">
    <property type="match status" value="1"/>
</dbReference>
<dbReference type="GO" id="GO:0044780">
    <property type="term" value="P:bacterial-type flagellum assembly"/>
    <property type="evidence" value="ECO:0007669"/>
    <property type="project" value="InterPro"/>
</dbReference>
<evidence type="ECO:0000313" key="7">
    <source>
        <dbReference type="Proteomes" id="UP000242205"/>
    </source>
</evidence>
<dbReference type="Pfam" id="PF02120">
    <property type="entry name" value="Flg_hook"/>
    <property type="match status" value="1"/>
</dbReference>
<dbReference type="PANTHER" id="PTHR37533">
    <property type="entry name" value="FLAGELLAR HOOK-LENGTH CONTROL PROTEIN"/>
    <property type="match status" value="1"/>
</dbReference>
<dbReference type="EMBL" id="CP025682">
    <property type="protein sequence ID" value="AUN95538.1"/>
    <property type="molecule type" value="Genomic_DNA"/>
</dbReference>
<dbReference type="OrthoDB" id="8596319at2"/>
<dbReference type="InterPro" id="IPR052563">
    <property type="entry name" value="FliK"/>
</dbReference>
<feature type="compositionally biased region" description="Basic and acidic residues" evidence="4">
    <location>
        <begin position="37"/>
        <end position="89"/>
    </location>
</feature>
<evidence type="ECO:0000256" key="3">
    <source>
        <dbReference type="ARBA" id="ARBA00022795"/>
    </source>
</evidence>